<dbReference type="Pfam" id="PF00892">
    <property type="entry name" value="EamA"/>
    <property type="match status" value="2"/>
</dbReference>
<dbReference type="Proteomes" id="UP001651880">
    <property type="component" value="Unassembled WGS sequence"/>
</dbReference>
<keyword evidence="4 7" id="KW-0812">Transmembrane</keyword>
<feature type="transmembrane region" description="Helical" evidence="7">
    <location>
        <begin position="7"/>
        <end position="26"/>
    </location>
</feature>
<gene>
    <name evidence="9" type="ORF">LJD61_11635</name>
</gene>
<dbReference type="EMBL" id="JAJEKE010000009">
    <property type="protein sequence ID" value="MCQ1530196.1"/>
    <property type="molecule type" value="Genomic_DNA"/>
</dbReference>
<evidence type="ECO:0000256" key="5">
    <source>
        <dbReference type="ARBA" id="ARBA00022989"/>
    </source>
</evidence>
<feature type="domain" description="EamA" evidence="8">
    <location>
        <begin position="9"/>
        <end position="140"/>
    </location>
</feature>
<feature type="transmembrane region" description="Helical" evidence="7">
    <location>
        <begin position="68"/>
        <end position="85"/>
    </location>
</feature>
<evidence type="ECO:0000259" key="8">
    <source>
        <dbReference type="Pfam" id="PF00892"/>
    </source>
</evidence>
<organism evidence="9 10">
    <name type="scientific">Lutispora saccharofermentans</name>
    <dbReference type="NCBI Taxonomy" id="3024236"/>
    <lineage>
        <taxon>Bacteria</taxon>
        <taxon>Bacillati</taxon>
        <taxon>Bacillota</taxon>
        <taxon>Clostridia</taxon>
        <taxon>Lutisporales</taxon>
        <taxon>Lutisporaceae</taxon>
        <taxon>Lutispora</taxon>
    </lineage>
</organism>
<evidence type="ECO:0000256" key="3">
    <source>
        <dbReference type="ARBA" id="ARBA00022475"/>
    </source>
</evidence>
<feature type="transmembrane region" description="Helical" evidence="7">
    <location>
        <begin position="279"/>
        <end position="299"/>
    </location>
</feature>
<feature type="transmembrane region" description="Helical" evidence="7">
    <location>
        <begin position="218"/>
        <end position="242"/>
    </location>
</feature>
<dbReference type="RefSeq" id="WP_255227712.1">
    <property type="nucleotide sequence ID" value="NZ_JAJEKE010000009.1"/>
</dbReference>
<dbReference type="PANTHER" id="PTHR32322:SF18">
    <property type="entry name" value="S-ADENOSYLMETHIONINE_S-ADENOSYLHOMOCYSTEINE TRANSPORTER"/>
    <property type="match status" value="1"/>
</dbReference>
<reference evidence="9 10" key="1">
    <citation type="submission" date="2021-10" db="EMBL/GenBank/DDBJ databases">
        <title>Lutispora strain m25 sp. nov., a thermophilic, non-spore-forming bacterium isolated from a lab-scale methanogenic bioreactor digesting anaerobic sludge.</title>
        <authorList>
            <person name="El Houari A."/>
            <person name="Mcdonald J."/>
        </authorList>
    </citation>
    <scope>NUCLEOTIDE SEQUENCE [LARGE SCALE GENOMIC DNA]</scope>
    <source>
        <strain evidence="10">m25</strain>
    </source>
</reference>
<feature type="transmembrane region" description="Helical" evidence="7">
    <location>
        <begin position="127"/>
        <end position="146"/>
    </location>
</feature>
<comment type="similarity">
    <text evidence="2">Belongs to the EamA transporter family.</text>
</comment>
<comment type="caution">
    <text evidence="9">The sequence shown here is derived from an EMBL/GenBank/DDBJ whole genome shotgun (WGS) entry which is preliminary data.</text>
</comment>
<evidence type="ECO:0000256" key="1">
    <source>
        <dbReference type="ARBA" id="ARBA00004651"/>
    </source>
</evidence>
<proteinExistence type="inferred from homology"/>
<keyword evidence="3" id="KW-1003">Cell membrane</keyword>
<dbReference type="Gene3D" id="1.10.3730.20">
    <property type="match status" value="1"/>
</dbReference>
<evidence type="ECO:0000313" key="10">
    <source>
        <dbReference type="Proteomes" id="UP001651880"/>
    </source>
</evidence>
<feature type="transmembrane region" description="Helical" evidence="7">
    <location>
        <begin position="249"/>
        <end position="273"/>
    </location>
</feature>
<accession>A0ABT1NIS5</accession>
<comment type="subcellular location">
    <subcellularLocation>
        <location evidence="1">Cell membrane</location>
        <topology evidence="1">Multi-pass membrane protein</topology>
    </subcellularLocation>
</comment>
<dbReference type="PANTHER" id="PTHR32322">
    <property type="entry name" value="INNER MEMBRANE TRANSPORTER"/>
    <property type="match status" value="1"/>
</dbReference>
<evidence type="ECO:0000313" key="9">
    <source>
        <dbReference type="EMBL" id="MCQ1530196.1"/>
    </source>
</evidence>
<dbReference type="InterPro" id="IPR037185">
    <property type="entry name" value="EmrE-like"/>
</dbReference>
<feature type="domain" description="EamA" evidence="8">
    <location>
        <begin position="153"/>
        <end position="296"/>
    </location>
</feature>
<feature type="transmembrane region" description="Helical" evidence="7">
    <location>
        <begin position="184"/>
        <end position="206"/>
    </location>
</feature>
<evidence type="ECO:0000256" key="6">
    <source>
        <dbReference type="ARBA" id="ARBA00023136"/>
    </source>
</evidence>
<evidence type="ECO:0000256" key="4">
    <source>
        <dbReference type="ARBA" id="ARBA00022692"/>
    </source>
</evidence>
<feature type="transmembrane region" description="Helical" evidence="7">
    <location>
        <begin position="97"/>
        <end position="115"/>
    </location>
</feature>
<sequence>MKTKKALPYIAGLAMAMIFGLSFLFSKQGLESLTPMVLLGYRFGIAALVLTVLQLFKVIKVDFKGKPIKGVVALSVFYPAIAFSFETTGLKFISTSQAGIMVSIMPIFVMIFGILILREHPTTIQKLFIASSVAGVLITVVFAKSSGKNDNFTGLILILISIVSGSIHNVLSRKYSKYFTPIEITFSMICLGAVFFNFIGVIQGVIAGNLLKSYIAPFTSASAMGAVAYLGVFASVIAFFCMNFMLSKLLAVNAAVFTNLATVISIIAGVAIMREKLCWYQIAGGILIIIGVLGTNFYGTDI</sequence>
<keyword evidence="5 7" id="KW-1133">Transmembrane helix</keyword>
<evidence type="ECO:0000256" key="2">
    <source>
        <dbReference type="ARBA" id="ARBA00007362"/>
    </source>
</evidence>
<evidence type="ECO:0000256" key="7">
    <source>
        <dbReference type="SAM" id="Phobius"/>
    </source>
</evidence>
<feature type="transmembrane region" description="Helical" evidence="7">
    <location>
        <begin position="152"/>
        <end position="172"/>
    </location>
</feature>
<dbReference type="SUPFAM" id="SSF103481">
    <property type="entry name" value="Multidrug resistance efflux transporter EmrE"/>
    <property type="match status" value="2"/>
</dbReference>
<protein>
    <submittedName>
        <fullName evidence="9">DMT family transporter</fullName>
    </submittedName>
</protein>
<dbReference type="InterPro" id="IPR050638">
    <property type="entry name" value="AA-Vitamin_Transporters"/>
</dbReference>
<keyword evidence="6 7" id="KW-0472">Membrane</keyword>
<feature type="transmembrane region" description="Helical" evidence="7">
    <location>
        <begin position="38"/>
        <end position="56"/>
    </location>
</feature>
<name>A0ABT1NIS5_9FIRM</name>
<dbReference type="InterPro" id="IPR000620">
    <property type="entry name" value="EamA_dom"/>
</dbReference>
<keyword evidence="10" id="KW-1185">Reference proteome</keyword>